<dbReference type="InterPro" id="IPR007037">
    <property type="entry name" value="SIP_rossman_dom"/>
</dbReference>
<comment type="caution">
    <text evidence="2">The sequence shown here is derived from an EMBL/GenBank/DDBJ whole genome shotgun (WGS) entry which is preliminary data.</text>
</comment>
<accession>A0A327Z566</accession>
<evidence type="ECO:0000259" key="1">
    <source>
        <dbReference type="PROSITE" id="PS51384"/>
    </source>
</evidence>
<name>A0A327Z566_9ACTN</name>
<dbReference type="Proteomes" id="UP000249341">
    <property type="component" value="Unassembled WGS sequence"/>
</dbReference>
<dbReference type="CDD" id="cd06193">
    <property type="entry name" value="siderophore_interacting"/>
    <property type="match status" value="1"/>
</dbReference>
<dbReference type="Pfam" id="PF04954">
    <property type="entry name" value="SIP"/>
    <property type="match status" value="1"/>
</dbReference>
<dbReference type="InterPro" id="IPR017938">
    <property type="entry name" value="Riboflavin_synthase-like_b-brl"/>
</dbReference>
<dbReference type="PROSITE" id="PS51384">
    <property type="entry name" value="FAD_FR"/>
    <property type="match status" value="1"/>
</dbReference>
<reference evidence="2 3" key="1">
    <citation type="submission" date="2018-06" db="EMBL/GenBank/DDBJ databases">
        <title>Genomic Encyclopedia of Type Strains, Phase III (KMG-III): the genomes of soil and plant-associated and newly described type strains.</title>
        <authorList>
            <person name="Whitman W."/>
        </authorList>
    </citation>
    <scope>NUCLEOTIDE SEQUENCE [LARGE SCALE GENOMIC DNA]</scope>
    <source>
        <strain evidence="2 3">CGMCC 4.7090</strain>
    </source>
</reference>
<dbReference type="PANTHER" id="PTHR30157:SF0">
    <property type="entry name" value="NADPH-DEPENDENT FERRIC-CHELATE REDUCTASE"/>
    <property type="match status" value="1"/>
</dbReference>
<proteinExistence type="predicted"/>
<dbReference type="GO" id="GO:0016491">
    <property type="term" value="F:oxidoreductase activity"/>
    <property type="evidence" value="ECO:0007669"/>
    <property type="project" value="InterPro"/>
</dbReference>
<dbReference type="PANTHER" id="PTHR30157">
    <property type="entry name" value="FERRIC REDUCTASE, NADPH-DEPENDENT"/>
    <property type="match status" value="1"/>
</dbReference>
<gene>
    <name evidence="2" type="ORF">B0I29_1219</name>
</gene>
<sequence>MTQTAVPTEAPPFRFFEVEVVRINRLSPNFVRVTFTGDDLDRFADNGFDQRIKLIPPLDDSGFAYLPQGLDWYTQWRLLPDERRNPIRTYTVRAVRQHLREVDVDMVLHGVSGPASRWAVSAGPGTQARLMGPNAEFGGPSGGIDFHPPANTRHILLGGDETAVPAIASIIERLPANATGEAVLEVPEHADRLEIAAPEGFRVTWLSRDGAAHGTYLVPAIEAAAERLLGDCTSAVKADLEDIDVDTDMLWEVPDGSATTIDGFYAWLAGESAVIKTLRRHLVTGCGVDRRAVAFMGYWRLGKAEC</sequence>
<dbReference type="Gene3D" id="2.40.30.10">
    <property type="entry name" value="Translation factors"/>
    <property type="match status" value="1"/>
</dbReference>
<evidence type="ECO:0000313" key="3">
    <source>
        <dbReference type="Proteomes" id="UP000249341"/>
    </source>
</evidence>
<dbReference type="InterPro" id="IPR017927">
    <property type="entry name" value="FAD-bd_FR_type"/>
</dbReference>
<dbReference type="InterPro" id="IPR039374">
    <property type="entry name" value="SIP_fam"/>
</dbReference>
<dbReference type="RefSeq" id="WP_111653719.1">
    <property type="nucleotide sequence ID" value="NZ_JACHWI010000012.1"/>
</dbReference>
<dbReference type="Gene3D" id="3.40.50.80">
    <property type="entry name" value="Nucleotide-binding domain of ferredoxin-NADP reductase (FNR) module"/>
    <property type="match status" value="1"/>
</dbReference>
<evidence type="ECO:0000313" key="2">
    <source>
        <dbReference type="EMBL" id="RAK27913.1"/>
    </source>
</evidence>
<dbReference type="InterPro" id="IPR039261">
    <property type="entry name" value="FNR_nucleotide-bd"/>
</dbReference>
<dbReference type="SUPFAM" id="SSF63380">
    <property type="entry name" value="Riboflavin synthase domain-like"/>
    <property type="match status" value="1"/>
</dbReference>
<dbReference type="Pfam" id="PF08021">
    <property type="entry name" value="FAD_binding_9"/>
    <property type="match status" value="1"/>
</dbReference>
<feature type="domain" description="FAD-binding FR-type" evidence="1">
    <location>
        <begin position="13"/>
        <end position="140"/>
    </location>
</feature>
<protein>
    <submittedName>
        <fullName evidence="2">NADPH-dependent ferric siderophore reductase</fullName>
    </submittedName>
</protein>
<dbReference type="AlphaFoldDB" id="A0A327Z566"/>
<organism evidence="2 3">
    <name type="scientific">Actinoplanes lutulentus</name>
    <dbReference type="NCBI Taxonomy" id="1287878"/>
    <lineage>
        <taxon>Bacteria</taxon>
        <taxon>Bacillati</taxon>
        <taxon>Actinomycetota</taxon>
        <taxon>Actinomycetes</taxon>
        <taxon>Micromonosporales</taxon>
        <taxon>Micromonosporaceae</taxon>
        <taxon>Actinoplanes</taxon>
    </lineage>
</organism>
<dbReference type="EMBL" id="QLMJ01000021">
    <property type="protein sequence ID" value="RAK27913.1"/>
    <property type="molecule type" value="Genomic_DNA"/>
</dbReference>
<keyword evidence="3" id="KW-1185">Reference proteome</keyword>
<dbReference type="OrthoDB" id="3291337at2"/>
<dbReference type="InterPro" id="IPR013113">
    <property type="entry name" value="SIP_FAD-bd"/>
</dbReference>